<reference evidence="3" key="1">
    <citation type="submission" date="2022-07" db="EMBL/GenBank/DDBJ databases">
        <authorList>
            <person name="Macas J."/>
            <person name="Novak P."/>
            <person name="Neumann P."/>
        </authorList>
    </citation>
    <scope>NUCLEOTIDE SEQUENCE</scope>
</reference>
<evidence type="ECO:0000313" key="3">
    <source>
        <dbReference type="EMBL" id="CAH9079488.1"/>
    </source>
</evidence>
<feature type="region of interest" description="Disordered" evidence="1">
    <location>
        <begin position="791"/>
        <end position="865"/>
    </location>
</feature>
<accession>A0A9P0YYD3</accession>
<dbReference type="PANTHER" id="PTHR46445">
    <property type="entry name" value="RNA POLYMERASE II DEGRADATION FACTOR-LIKE PROTEIN (DUF1296)"/>
    <property type="match status" value="1"/>
</dbReference>
<sequence>MSGKGKLINGGGGGGVGVIPAGSRKMVESLKEIVNNYPDSEIYAVLKECNMDPNEAVNRLLSQDPFHEVKNKREKRKENKDFTDSRPRNGSSLLRGGRGGADRFVGRGCSESTLHAKYTSASKKDNVPSTTLATGYAGSNIHWQPTATSNVLGSENKNSLAVSTDHISSALHPSTGHQTSWVSVPGQVSMADIVKMGRPPTKQNVNSNHNHDHGHSYHAAHHFCNDHASRNSEIHLDSGACSIQHDSNNSDEWPLIEQPPASILHHNSEAAVEPQPYPGSSNVAFDRSNQHFQVDEVQEIEDHGLNISTRRMPSSGLIPDRFSEDSSGLQSQQDNDSDTYGHKDHNSSLVVQEFQDVNATVSLAAEKMQQLTIHKDHAPPEEEGPSVVIPDHLQVQIGDCSHLSFGSFGSGMNATLSGHSASSPSKNHVEEVVENAEDSPMGQLPTRNSEFYGGEINAQDRNLFHMTGNYNSSADSQPDSLSVETSEVSHANQYNFPSPKPGYKYEKAQHLNVEFSQPQTSSQQVQSHASFNAMGYTNSLPSNLLAANAHALRESEISYSIFPTHTMLPKYGNSVSSVGGQSLSMPETLKTVGSSISMPEGLKNVGMSSAHPPSQQNPNGSGLTGPALPQHLNLHPYSQHTLPALSPYGNMIGYPPFLPQGYTYMPSAFQQAFVGNSAYHQPLAAMHPQYKSSGVSVSSLPPQSGGGIPSGYGSFGNTNAVSGNFQMNTPARAPSVTSLGYDDSPIPQYKDNNLLTSLQQGETNSATWLHGPSSRTVSSIPTASNYYSYQVQQHQQPGGFRQAEQQLPPQNYGSLGHQNLYHSHTGGISIDHHQQKQNPRDGSLTGGAQGHQSTQCPQQMWQNNY</sequence>
<dbReference type="InterPro" id="IPR009719">
    <property type="entry name" value="GIP1_N"/>
</dbReference>
<keyword evidence="4" id="KW-1185">Reference proteome</keyword>
<dbReference type="AlphaFoldDB" id="A0A9P0YYD3"/>
<evidence type="ECO:0000259" key="2">
    <source>
        <dbReference type="Pfam" id="PF06972"/>
    </source>
</evidence>
<dbReference type="Pfam" id="PF06972">
    <property type="entry name" value="GIP1_N"/>
    <property type="match status" value="1"/>
</dbReference>
<dbReference type="CDD" id="cd14279">
    <property type="entry name" value="CUE"/>
    <property type="match status" value="1"/>
</dbReference>
<dbReference type="OrthoDB" id="762072at2759"/>
<feature type="region of interest" description="Disordered" evidence="1">
    <location>
        <begin position="1"/>
        <end position="20"/>
    </location>
</feature>
<feature type="compositionally biased region" description="Polar residues" evidence="1">
    <location>
        <begin position="469"/>
        <end position="496"/>
    </location>
</feature>
<comment type="caution">
    <text evidence="3">The sequence shown here is derived from an EMBL/GenBank/DDBJ whole genome shotgun (WGS) entry which is preliminary data.</text>
</comment>
<feature type="compositionally biased region" description="Polar residues" evidence="1">
    <location>
        <begin position="325"/>
        <end position="334"/>
    </location>
</feature>
<evidence type="ECO:0000256" key="1">
    <source>
        <dbReference type="SAM" id="MobiDB-lite"/>
    </source>
</evidence>
<dbReference type="InterPro" id="IPR009060">
    <property type="entry name" value="UBA-like_sf"/>
</dbReference>
<feature type="compositionally biased region" description="Gly residues" evidence="1">
    <location>
        <begin position="8"/>
        <end position="17"/>
    </location>
</feature>
<feature type="region of interest" description="Disordered" evidence="1">
    <location>
        <begin position="303"/>
        <end position="344"/>
    </location>
</feature>
<feature type="compositionally biased region" description="Polar residues" evidence="1">
    <location>
        <begin position="611"/>
        <end position="621"/>
    </location>
</feature>
<feature type="compositionally biased region" description="Basic and acidic residues" evidence="1">
    <location>
        <begin position="65"/>
        <end position="87"/>
    </location>
</feature>
<proteinExistence type="predicted"/>
<feature type="compositionally biased region" description="Polar residues" evidence="1">
    <location>
        <begin position="850"/>
        <end position="865"/>
    </location>
</feature>
<dbReference type="Proteomes" id="UP001152484">
    <property type="component" value="Unassembled WGS sequence"/>
</dbReference>
<protein>
    <recommendedName>
        <fullName evidence="2">GBF-interacting protein 1 N-terminal domain-containing protein</fullName>
    </recommendedName>
</protein>
<dbReference type="PANTHER" id="PTHR46445:SF3">
    <property type="entry name" value="RNA POLYMERASE II DEGRADATION FACTOR-LIKE PROTEIN (DUF1296)-RELATED"/>
    <property type="match status" value="1"/>
</dbReference>
<evidence type="ECO:0000313" key="4">
    <source>
        <dbReference type="Proteomes" id="UP001152484"/>
    </source>
</evidence>
<feature type="compositionally biased region" description="Polar residues" evidence="1">
    <location>
        <begin position="803"/>
        <end position="822"/>
    </location>
</feature>
<dbReference type="SUPFAM" id="SSF46934">
    <property type="entry name" value="UBA-like"/>
    <property type="match status" value="1"/>
</dbReference>
<name>A0A9P0YYD3_CUSEU</name>
<dbReference type="EMBL" id="CAMAPE010000011">
    <property type="protein sequence ID" value="CAH9079488.1"/>
    <property type="molecule type" value="Genomic_DNA"/>
</dbReference>
<feature type="domain" description="GBF-interacting protein 1 N-terminal" evidence="2">
    <location>
        <begin position="19"/>
        <end position="78"/>
    </location>
</feature>
<gene>
    <name evidence="3" type="ORF">CEURO_LOCUS7127</name>
</gene>
<feature type="region of interest" description="Disordered" evidence="1">
    <location>
        <begin position="594"/>
        <end position="634"/>
    </location>
</feature>
<feature type="region of interest" description="Disordered" evidence="1">
    <location>
        <begin position="469"/>
        <end position="497"/>
    </location>
</feature>
<organism evidence="3 4">
    <name type="scientific">Cuscuta europaea</name>
    <name type="common">European dodder</name>
    <dbReference type="NCBI Taxonomy" id="41803"/>
    <lineage>
        <taxon>Eukaryota</taxon>
        <taxon>Viridiplantae</taxon>
        <taxon>Streptophyta</taxon>
        <taxon>Embryophyta</taxon>
        <taxon>Tracheophyta</taxon>
        <taxon>Spermatophyta</taxon>
        <taxon>Magnoliopsida</taxon>
        <taxon>eudicotyledons</taxon>
        <taxon>Gunneridae</taxon>
        <taxon>Pentapetalae</taxon>
        <taxon>asterids</taxon>
        <taxon>lamiids</taxon>
        <taxon>Solanales</taxon>
        <taxon>Convolvulaceae</taxon>
        <taxon>Cuscuteae</taxon>
        <taxon>Cuscuta</taxon>
        <taxon>Cuscuta subgen. Cuscuta</taxon>
    </lineage>
</organism>
<feature type="region of interest" description="Disordered" evidence="1">
    <location>
        <begin position="60"/>
        <end position="106"/>
    </location>
</feature>